<keyword evidence="2" id="KW-0805">Transcription regulation</keyword>
<accession>A0A433SFQ8</accession>
<dbReference type="Gene3D" id="3.40.190.290">
    <property type="match status" value="1"/>
</dbReference>
<dbReference type="OrthoDB" id="5293066at2"/>
<dbReference type="InterPro" id="IPR005119">
    <property type="entry name" value="LysR_subst-bd"/>
</dbReference>
<dbReference type="InterPro" id="IPR000847">
    <property type="entry name" value="LysR_HTH_N"/>
</dbReference>
<keyword evidence="3" id="KW-0238">DNA-binding</keyword>
<evidence type="ECO:0000256" key="1">
    <source>
        <dbReference type="ARBA" id="ARBA00009437"/>
    </source>
</evidence>
<name>A0A433SFQ8_9BURK</name>
<dbReference type="PANTHER" id="PTHR30126:SF4">
    <property type="entry name" value="LYSR FAMILY TRANSCRIPTIONAL REGULATOR"/>
    <property type="match status" value="1"/>
</dbReference>
<dbReference type="InterPro" id="IPR036390">
    <property type="entry name" value="WH_DNA-bd_sf"/>
</dbReference>
<dbReference type="Proteomes" id="UP000286947">
    <property type="component" value="Unassembled WGS sequence"/>
</dbReference>
<comment type="similarity">
    <text evidence="1">Belongs to the LysR transcriptional regulatory family.</text>
</comment>
<reference evidence="6 7" key="1">
    <citation type="submission" date="2018-01" db="EMBL/GenBank/DDBJ databases">
        <title>Saezia sanguinis gen. nov., sp. nov., in the order Burkholderiales isolated from human blood.</title>
        <authorList>
            <person name="Medina-Pascual M.J."/>
            <person name="Valdezate S."/>
            <person name="Monzon S."/>
            <person name="Cuesta I."/>
            <person name="Carrasco G."/>
            <person name="Villalon P."/>
            <person name="Saez-Nieto J.A."/>
        </authorList>
    </citation>
    <scope>NUCLEOTIDE SEQUENCE [LARGE SCALE GENOMIC DNA]</scope>
    <source>
        <strain evidence="6 7">CNM695-12</strain>
    </source>
</reference>
<proteinExistence type="inferred from homology"/>
<evidence type="ECO:0000313" key="7">
    <source>
        <dbReference type="Proteomes" id="UP000286947"/>
    </source>
</evidence>
<dbReference type="SUPFAM" id="SSF46785">
    <property type="entry name" value="Winged helix' DNA-binding domain"/>
    <property type="match status" value="1"/>
</dbReference>
<evidence type="ECO:0000259" key="5">
    <source>
        <dbReference type="PROSITE" id="PS50931"/>
    </source>
</evidence>
<dbReference type="GO" id="GO:0003700">
    <property type="term" value="F:DNA-binding transcription factor activity"/>
    <property type="evidence" value="ECO:0007669"/>
    <property type="project" value="InterPro"/>
</dbReference>
<evidence type="ECO:0000256" key="3">
    <source>
        <dbReference type="ARBA" id="ARBA00023125"/>
    </source>
</evidence>
<sequence length="340" mass="36930">MNEKFPPLLHASQALGPQAIALVDLIARSGSFAAAARELGKVPSSLTYTIRQLEENLDVLLFDRSSRQAKLTAAGEELLREGLRVLEDLDAVANRIRRIATGWESVLTIAVDSIINLPTMLDLVEAFYALHIKNLPAQSGQQHPSSPKPHRNSPPTRIRLRAEVLSGSWEALASGQADLILAIEDEHLYRTFCTQSIGQVPMVYCVAAHHPLAKVPAPLSNSQLAKHRVIAIADTARVNTPMTLGIQPGQDVLTVPSLTVKLHAQLRGLGGGYLPQTIAEPFIEQGLLITKATEYIMPAMKLVCAWRDGPQGNALKWWLNQLASPATCQALTKVALPLIS</sequence>
<dbReference type="Pfam" id="PF00126">
    <property type="entry name" value="HTH_1"/>
    <property type="match status" value="1"/>
</dbReference>
<feature type="domain" description="HTH lysR-type" evidence="5">
    <location>
        <begin position="15"/>
        <end position="72"/>
    </location>
</feature>
<dbReference type="PROSITE" id="PS50931">
    <property type="entry name" value="HTH_LYSR"/>
    <property type="match status" value="1"/>
</dbReference>
<gene>
    <name evidence="6" type="primary">yhaJ_1</name>
    <name evidence="6" type="ORF">CUZ56_00074</name>
</gene>
<dbReference type="AlphaFoldDB" id="A0A433SFQ8"/>
<dbReference type="Pfam" id="PF03466">
    <property type="entry name" value="LysR_substrate"/>
    <property type="match status" value="1"/>
</dbReference>
<dbReference type="EMBL" id="PQSP01000001">
    <property type="protein sequence ID" value="RUS67599.1"/>
    <property type="molecule type" value="Genomic_DNA"/>
</dbReference>
<dbReference type="InterPro" id="IPR036388">
    <property type="entry name" value="WH-like_DNA-bd_sf"/>
</dbReference>
<dbReference type="RefSeq" id="WP_126977120.1">
    <property type="nucleotide sequence ID" value="NZ_PQSP01000001.1"/>
</dbReference>
<dbReference type="Gene3D" id="1.10.10.10">
    <property type="entry name" value="Winged helix-like DNA-binding domain superfamily/Winged helix DNA-binding domain"/>
    <property type="match status" value="1"/>
</dbReference>
<keyword evidence="7" id="KW-1185">Reference proteome</keyword>
<dbReference type="SUPFAM" id="SSF53850">
    <property type="entry name" value="Periplasmic binding protein-like II"/>
    <property type="match status" value="1"/>
</dbReference>
<evidence type="ECO:0000313" key="6">
    <source>
        <dbReference type="EMBL" id="RUS67599.1"/>
    </source>
</evidence>
<evidence type="ECO:0000256" key="4">
    <source>
        <dbReference type="ARBA" id="ARBA00023163"/>
    </source>
</evidence>
<keyword evidence="4" id="KW-0804">Transcription</keyword>
<dbReference type="GO" id="GO:0000976">
    <property type="term" value="F:transcription cis-regulatory region binding"/>
    <property type="evidence" value="ECO:0007669"/>
    <property type="project" value="TreeGrafter"/>
</dbReference>
<protein>
    <submittedName>
        <fullName evidence="6">HTH-type transcriptional regulator YhaJ</fullName>
    </submittedName>
</protein>
<organism evidence="6 7">
    <name type="scientific">Saezia sanguinis</name>
    <dbReference type="NCBI Taxonomy" id="1965230"/>
    <lineage>
        <taxon>Bacteria</taxon>
        <taxon>Pseudomonadati</taxon>
        <taxon>Pseudomonadota</taxon>
        <taxon>Betaproteobacteria</taxon>
        <taxon>Burkholderiales</taxon>
        <taxon>Saeziaceae</taxon>
        <taxon>Saezia</taxon>
    </lineage>
</organism>
<dbReference type="PANTHER" id="PTHR30126">
    <property type="entry name" value="HTH-TYPE TRANSCRIPTIONAL REGULATOR"/>
    <property type="match status" value="1"/>
</dbReference>
<comment type="caution">
    <text evidence="6">The sequence shown here is derived from an EMBL/GenBank/DDBJ whole genome shotgun (WGS) entry which is preliminary data.</text>
</comment>
<evidence type="ECO:0000256" key="2">
    <source>
        <dbReference type="ARBA" id="ARBA00023015"/>
    </source>
</evidence>